<evidence type="ECO:0000256" key="3">
    <source>
        <dbReference type="ARBA" id="ARBA00012243"/>
    </source>
</evidence>
<comment type="pathway">
    <text evidence="2">Lipid metabolism.</text>
</comment>
<dbReference type="AlphaFoldDB" id="A0A0V8HNT3"/>
<keyword evidence="6" id="KW-0443">Lipid metabolism</keyword>
<dbReference type="OrthoDB" id="9802030at2"/>
<dbReference type="InterPro" id="IPR003817">
    <property type="entry name" value="PS_Dcarbxylase"/>
</dbReference>
<proteinExistence type="predicted"/>
<comment type="cofactor">
    <cofactor evidence="1">
        <name>pyruvate</name>
        <dbReference type="ChEBI" id="CHEBI:15361"/>
    </cofactor>
</comment>
<dbReference type="UniPathway" id="UPA00558"/>
<dbReference type="InterPro" id="IPR033177">
    <property type="entry name" value="PSD-B"/>
</dbReference>
<name>A0A0V8HNT3_9BACI</name>
<keyword evidence="11" id="KW-0670">Pyruvate</keyword>
<dbReference type="EMBL" id="FMAU01000001">
    <property type="protein sequence ID" value="SCB89566.1"/>
    <property type="molecule type" value="Genomic_DNA"/>
</dbReference>
<evidence type="ECO:0000256" key="11">
    <source>
        <dbReference type="ARBA" id="ARBA00023317"/>
    </source>
</evidence>
<gene>
    <name evidence="13" type="ORF">GA0061094_1232</name>
</gene>
<keyword evidence="9" id="KW-0456">Lyase</keyword>
<evidence type="ECO:0000313" key="14">
    <source>
        <dbReference type="Proteomes" id="UP000181997"/>
    </source>
</evidence>
<evidence type="ECO:0000256" key="5">
    <source>
        <dbReference type="ARBA" id="ARBA00022793"/>
    </source>
</evidence>
<keyword evidence="10" id="KW-1208">Phospholipid metabolism</keyword>
<keyword evidence="14" id="KW-1185">Reference proteome</keyword>
<evidence type="ECO:0000256" key="12">
    <source>
        <dbReference type="ARBA" id="ARBA00024326"/>
    </source>
</evidence>
<organism evidence="13 14">
    <name type="scientific">[Bacillus] enclensis</name>
    <dbReference type="NCBI Taxonomy" id="1402860"/>
    <lineage>
        <taxon>Bacteria</taxon>
        <taxon>Bacillati</taxon>
        <taxon>Bacillota</taxon>
        <taxon>Bacilli</taxon>
        <taxon>Bacillales</taxon>
        <taxon>Bacillaceae</taxon>
        <taxon>Rossellomorea</taxon>
    </lineage>
</organism>
<evidence type="ECO:0000256" key="4">
    <source>
        <dbReference type="ARBA" id="ARBA00022516"/>
    </source>
</evidence>
<evidence type="ECO:0000256" key="2">
    <source>
        <dbReference type="ARBA" id="ARBA00005189"/>
    </source>
</evidence>
<evidence type="ECO:0000256" key="1">
    <source>
        <dbReference type="ARBA" id="ARBA00001928"/>
    </source>
</evidence>
<comment type="pathway">
    <text evidence="12">Phospholipid metabolism; phosphatidylethanolamine biosynthesis.</text>
</comment>
<keyword evidence="5" id="KW-0210">Decarboxylase</keyword>
<reference evidence="14" key="1">
    <citation type="submission" date="2016-08" db="EMBL/GenBank/DDBJ databases">
        <authorList>
            <person name="Varghese N."/>
            <person name="Submissions Spin"/>
        </authorList>
    </citation>
    <scope>NUCLEOTIDE SEQUENCE [LARGE SCALE GENOMIC DNA]</scope>
    <source>
        <strain evidence="14">SGD-1123</strain>
    </source>
</reference>
<dbReference type="GO" id="GO:0006646">
    <property type="term" value="P:phosphatidylethanolamine biosynthetic process"/>
    <property type="evidence" value="ECO:0007669"/>
    <property type="project" value="UniProtKB-UniPathway"/>
</dbReference>
<dbReference type="Proteomes" id="UP000181997">
    <property type="component" value="Unassembled WGS sequence"/>
</dbReference>
<dbReference type="PANTHER" id="PTHR10067">
    <property type="entry name" value="PHOSPHATIDYLSERINE DECARBOXYLASE"/>
    <property type="match status" value="1"/>
</dbReference>
<keyword evidence="8" id="KW-0594">Phospholipid biosynthesis</keyword>
<evidence type="ECO:0000256" key="8">
    <source>
        <dbReference type="ARBA" id="ARBA00023209"/>
    </source>
</evidence>
<dbReference type="NCBIfam" id="NF002853">
    <property type="entry name" value="PRK03140.1"/>
    <property type="match status" value="1"/>
</dbReference>
<evidence type="ECO:0000256" key="6">
    <source>
        <dbReference type="ARBA" id="ARBA00023098"/>
    </source>
</evidence>
<evidence type="ECO:0000256" key="10">
    <source>
        <dbReference type="ARBA" id="ARBA00023264"/>
    </source>
</evidence>
<evidence type="ECO:0000313" key="13">
    <source>
        <dbReference type="EMBL" id="SCB89566.1"/>
    </source>
</evidence>
<dbReference type="EC" id="4.1.1.65" evidence="3"/>
<dbReference type="PANTHER" id="PTHR10067:SF6">
    <property type="entry name" value="PHOSPHATIDYLSERINE DECARBOXYLASE PROENZYME, MITOCHONDRIAL"/>
    <property type="match status" value="1"/>
</dbReference>
<protein>
    <recommendedName>
        <fullName evidence="3">phosphatidylserine decarboxylase</fullName>
        <ecNumber evidence="3">4.1.1.65</ecNumber>
    </recommendedName>
</protein>
<accession>A0A0V8HNT3</accession>
<keyword evidence="4" id="KW-0444">Lipid biosynthesis</keyword>
<evidence type="ECO:0000256" key="7">
    <source>
        <dbReference type="ARBA" id="ARBA00023145"/>
    </source>
</evidence>
<sequence>MKQSIYRLCIELTNKKWSSFVLRKFVQSRLSKPFIPGFIRTYKIDTDELQDEIGEYPTLHDFFIRQLKGDARIIQFGENDAVSPVDGLLAETGPISDELEIMVKGKAYSVLEMLGADDKASSYIGGRFGVFYLSPSNYHRIHSPVDGTVLNRWSLGRHSYPVNDSGLLYGKAVLAKNYREITELQHRQGKVAVVKVGAMFVNSVEYVNESDIWRQGEEVAYFTFGSTVILLFEKDKFQFLGSKSVPREVKMGEKIGNFIE</sequence>
<keyword evidence="7" id="KW-0865">Zymogen</keyword>
<dbReference type="Pfam" id="PF02666">
    <property type="entry name" value="PS_Dcarbxylase"/>
    <property type="match status" value="1"/>
</dbReference>
<dbReference type="NCBIfam" id="TIGR00163">
    <property type="entry name" value="PS_decarb"/>
    <property type="match status" value="1"/>
</dbReference>
<dbReference type="RefSeq" id="WP_032087570.1">
    <property type="nucleotide sequence ID" value="NZ_FMAU01000001.1"/>
</dbReference>
<evidence type="ECO:0000256" key="9">
    <source>
        <dbReference type="ARBA" id="ARBA00023239"/>
    </source>
</evidence>
<dbReference type="GO" id="GO:0004609">
    <property type="term" value="F:phosphatidylserine decarboxylase activity"/>
    <property type="evidence" value="ECO:0007669"/>
    <property type="project" value="UniProtKB-EC"/>
</dbReference>